<evidence type="ECO:0000256" key="1">
    <source>
        <dbReference type="SAM" id="Phobius"/>
    </source>
</evidence>
<accession>A0A9D4PYQ1</accession>
<keyword evidence="1" id="KW-1133">Transmembrane helix</keyword>
<evidence type="ECO:0000313" key="2">
    <source>
        <dbReference type="EMBL" id="KAH7957629.1"/>
    </source>
</evidence>
<organism evidence="2 3">
    <name type="scientific">Rhipicephalus sanguineus</name>
    <name type="common">Brown dog tick</name>
    <name type="synonym">Ixodes sanguineus</name>
    <dbReference type="NCBI Taxonomy" id="34632"/>
    <lineage>
        <taxon>Eukaryota</taxon>
        <taxon>Metazoa</taxon>
        <taxon>Ecdysozoa</taxon>
        <taxon>Arthropoda</taxon>
        <taxon>Chelicerata</taxon>
        <taxon>Arachnida</taxon>
        <taxon>Acari</taxon>
        <taxon>Parasitiformes</taxon>
        <taxon>Ixodida</taxon>
        <taxon>Ixodoidea</taxon>
        <taxon>Ixodidae</taxon>
        <taxon>Rhipicephalinae</taxon>
        <taxon>Rhipicephalus</taxon>
        <taxon>Rhipicephalus</taxon>
    </lineage>
</organism>
<sequence>MVGRVTLAMVMPAPIIARAVCALDWVIVAGNVVAASYRTSTRYLFVSAIPGSYYFLRPDRNVRPACGRGSRLIIFLELSSSPPLRGPQRRRRLLSRSSATRLCVGNQTLTGVDPFPPSVG</sequence>
<dbReference type="Proteomes" id="UP000821837">
    <property type="component" value="Unassembled WGS sequence"/>
</dbReference>
<name>A0A9D4PYQ1_RHISA</name>
<dbReference type="AlphaFoldDB" id="A0A9D4PYQ1"/>
<dbReference type="EMBL" id="JABSTV010001250">
    <property type="protein sequence ID" value="KAH7957629.1"/>
    <property type="molecule type" value="Genomic_DNA"/>
</dbReference>
<protein>
    <submittedName>
        <fullName evidence="2">Uncharacterized protein</fullName>
    </submittedName>
</protein>
<proteinExistence type="predicted"/>
<keyword evidence="3" id="KW-1185">Reference proteome</keyword>
<evidence type="ECO:0000313" key="3">
    <source>
        <dbReference type="Proteomes" id="UP000821837"/>
    </source>
</evidence>
<feature type="transmembrane region" description="Helical" evidence="1">
    <location>
        <begin position="15"/>
        <end position="37"/>
    </location>
</feature>
<gene>
    <name evidence="2" type="ORF">HPB52_020852</name>
</gene>
<reference evidence="2" key="1">
    <citation type="journal article" date="2020" name="Cell">
        <title>Large-Scale Comparative Analyses of Tick Genomes Elucidate Their Genetic Diversity and Vector Capacities.</title>
        <authorList>
            <consortium name="Tick Genome and Microbiome Consortium (TIGMIC)"/>
            <person name="Jia N."/>
            <person name="Wang J."/>
            <person name="Shi W."/>
            <person name="Du L."/>
            <person name="Sun Y."/>
            <person name="Zhan W."/>
            <person name="Jiang J.F."/>
            <person name="Wang Q."/>
            <person name="Zhang B."/>
            <person name="Ji P."/>
            <person name="Bell-Sakyi L."/>
            <person name="Cui X.M."/>
            <person name="Yuan T.T."/>
            <person name="Jiang B.G."/>
            <person name="Yang W.F."/>
            <person name="Lam T.T."/>
            <person name="Chang Q.C."/>
            <person name="Ding S.J."/>
            <person name="Wang X.J."/>
            <person name="Zhu J.G."/>
            <person name="Ruan X.D."/>
            <person name="Zhao L."/>
            <person name="Wei J.T."/>
            <person name="Ye R.Z."/>
            <person name="Que T.C."/>
            <person name="Du C.H."/>
            <person name="Zhou Y.H."/>
            <person name="Cheng J.X."/>
            <person name="Dai P.F."/>
            <person name="Guo W.B."/>
            <person name="Han X.H."/>
            <person name="Huang E.J."/>
            <person name="Li L.F."/>
            <person name="Wei W."/>
            <person name="Gao Y.C."/>
            <person name="Liu J.Z."/>
            <person name="Shao H.Z."/>
            <person name="Wang X."/>
            <person name="Wang C.C."/>
            <person name="Yang T.C."/>
            <person name="Huo Q.B."/>
            <person name="Li W."/>
            <person name="Chen H.Y."/>
            <person name="Chen S.E."/>
            <person name="Zhou L.G."/>
            <person name="Ni X.B."/>
            <person name="Tian J.H."/>
            <person name="Sheng Y."/>
            <person name="Liu T."/>
            <person name="Pan Y.S."/>
            <person name="Xia L.Y."/>
            <person name="Li J."/>
            <person name="Zhao F."/>
            <person name="Cao W.C."/>
        </authorList>
    </citation>
    <scope>NUCLEOTIDE SEQUENCE</scope>
    <source>
        <strain evidence="2">Rsan-2018</strain>
    </source>
</reference>
<keyword evidence="1" id="KW-0472">Membrane</keyword>
<comment type="caution">
    <text evidence="2">The sequence shown here is derived from an EMBL/GenBank/DDBJ whole genome shotgun (WGS) entry which is preliminary data.</text>
</comment>
<keyword evidence="1" id="KW-0812">Transmembrane</keyword>
<reference evidence="2" key="2">
    <citation type="submission" date="2021-09" db="EMBL/GenBank/DDBJ databases">
        <authorList>
            <person name="Jia N."/>
            <person name="Wang J."/>
            <person name="Shi W."/>
            <person name="Du L."/>
            <person name="Sun Y."/>
            <person name="Zhan W."/>
            <person name="Jiang J."/>
            <person name="Wang Q."/>
            <person name="Zhang B."/>
            <person name="Ji P."/>
            <person name="Sakyi L.B."/>
            <person name="Cui X."/>
            <person name="Yuan T."/>
            <person name="Jiang B."/>
            <person name="Yang W."/>
            <person name="Lam T.T.-Y."/>
            <person name="Chang Q."/>
            <person name="Ding S."/>
            <person name="Wang X."/>
            <person name="Zhu J."/>
            <person name="Ruan X."/>
            <person name="Zhao L."/>
            <person name="Wei J."/>
            <person name="Que T."/>
            <person name="Du C."/>
            <person name="Cheng J."/>
            <person name="Dai P."/>
            <person name="Han X."/>
            <person name="Huang E."/>
            <person name="Gao Y."/>
            <person name="Liu J."/>
            <person name="Shao H."/>
            <person name="Ye R."/>
            <person name="Li L."/>
            <person name="Wei W."/>
            <person name="Wang X."/>
            <person name="Wang C."/>
            <person name="Huo Q."/>
            <person name="Li W."/>
            <person name="Guo W."/>
            <person name="Chen H."/>
            <person name="Chen S."/>
            <person name="Zhou L."/>
            <person name="Zhou L."/>
            <person name="Ni X."/>
            <person name="Tian J."/>
            <person name="Zhou Y."/>
            <person name="Sheng Y."/>
            <person name="Liu T."/>
            <person name="Pan Y."/>
            <person name="Xia L."/>
            <person name="Li J."/>
            <person name="Zhao F."/>
            <person name="Cao W."/>
        </authorList>
    </citation>
    <scope>NUCLEOTIDE SEQUENCE</scope>
    <source>
        <strain evidence="2">Rsan-2018</strain>
        <tissue evidence="2">Larvae</tissue>
    </source>
</reference>